<dbReference type="AlphaFoldDB" id="M6UT67"/>
<dbReference type="Proteomes" id="UP000012160">
    <property type="component" value="Unassembled WGS sequence"/>
</dbReference>
<accession>M6UT67</accession>
<sequence length="67" mass="7776">MDIIRLFIYHSGRFNFCVSHKKLVPKKLNYVALYESQLQGQNLKRAPIERPNSVNASLRIGVQGVRY</sequence>
<gene>
    <name evidence="1" type="ORF">LEP1GSC187_3524</name>
</gene>
<evidence type="ECO:0000313" key="2">
    <source>
        <dbReference type="Proteomes" id="UP000012160"/>
    </source>
</evidence>
<evidence type="ECO:0000313" key="1">
    <source>
        <dbReference type="EMBL" id="EMO45941.1"/>
    </source>
</evidence>
<protein>
    <submittedName>
        <fullName evidence="1">Uncharacterized protein</fullName>
    </submittedName>
</protein>
<reference evidence="1 2" key="1">
    <citation type="submission" date="2013-01" db="EMBL/GenBank/DDBJ databases">
        <authorList>
            <person name="Harkins D.M."/>
            <person name="Durkin A.S."/>
            <person name="Brinkac L.M."/>
            <person name="Haft D.H."/>
            <person name="Selengut J.D."/>
            <person name="Sanka R."/>
            <person name="DePew J."/>
            <person name="Purushe J."/>
            <person name="Matthias M.A."/>
            <person name="Vinetz J.M."/>
            <person name="Sutton G.G."/>
            <person name="Nierman W.C."/>
            <person name="Fouts D.E."/>
        </authorList>
    </citation>
    <scope>NUCLEOTIDE SEQUENCE [LARGE SCALE GENOMIC DNA]</scope>
    <source>
        <strain evidence="1 2">ZUN179</strain>
    </source>
</reference>
<dbReference type="EMBL" id="AHOQ02000027">
    <property type="protein sequence ID" value="EMO45941.1"/>
    <property type="molecule type" value="Genomic_DNA"/>
</dbReference>
<comment type="caution">
    <text evidence="1">The sequence shown here is derived from an EMBL/GenBank/DDBJ whole genome shotgun (WGS) entry which is preliminary data.</text>
</comment>
<name>M6UT67_9LEPT</name>
<organism evidence="1 2">
    <name type="scientific">Leptospira santarosai str. ZUN179</name>
    <dbReference type="NCBI Taxonomy" id="1049985"/>
    <lineage>
        <taxon>Bacteria</taxon>
        <taxon>Pseudomonadati</taxon>
        <taxon>Spirochaetota</taxon>
        <taxon>Spirochaetia</taxon>
        <taxon>Leptospirales</taxon>
        <taxon>Leptospiraceae</taxon>
        <taxon>Leptospira</taxon>
    </lineage>
</organism>
<proteinExistence type="predicted"/>